<gene>
    <name evidence="1" type="ORF">AS031_01635</name>
</gene>
<dbReference type="InterPro" id="IPR023393">
    <property type="entry name" value="START-like_dom_sf"/>
</dbReference>
<dbReference type="EMBL" id="LNQM01000001">
    <property type="protein sequence ID" value="KSU78772.1"/>
    <property type="molecule type" value="Genomic_DNA"/>
</dbReference>
<name>A0A0V8IVK4_9MICC</name>
<evidence type="ECO:0000313" key="2">
    <source>
        <dbReference type="Proteomes" id="UP000053199"/>
    </source>
</evidence>
<reference evidence="1 2" key="1">
    <citation type="journal article" date="2014" name="Arch. Microbiol.">
        <title>Arthrobacter enclensis sp. nov., isolated from sediment sample.</title>
        <authorList>
            <person name="Dastager S.G."/>
            <person name="Liu Q."/>
            <person name="Tang S.K."/>
            <person name="Krishnamurthi S."/>
            <person name="Lee J.C."/>
            <person name="Li W.J."/>
        </authorList>
    </citation>
    <scope>NUCLEOTIDE SEQUENCE [LARGE SCALE GENOMIC DNA]</scope>
    <source>
        <strain evidence="1 2">NIO-1008</strain>
    </source>
</reference>
<protein>
    <submittedName>
        <fullName evidence="1">Cyclase</fullName>
    </submittedName>
</protein>
<dbReference type="Gene3D" id="3.30.530.20">
    <property type="match status" value="1"/>
</dbReference>
<dbReference type="RefSeq" id="WP_058266399.1">
    <property type="nucleotide sequence ID" value="NZ_FMAZ01000001.1"/>
</dbReference>
<organism evidence="1 2">
    <name type="scientific">Pseudarthrobacter enclensis</name>
    <dbReference type="NCBI Taxonomy" id="993070"/>
    <lineage>
        <taxon>Bacteria</taxon>
        <taxon>Bacillati</taxon>
        <taxon>Actinomycetota</taxon>
        <taxon>Actinomycetes</taxon>
        <taxon>Micrococcales</taxon>
        <taxon>Micrococcaceae</taxon>
        <taxon>Pseudarthrobacter</taxon>
    </lineage>
</organism>
<dbReference type="AlphaFoldDB" id="A0A0V8IVK4"/>
<dbReference type="Pfam" id="PF10604">
    <property type="entry name" value="Polyketide_cyc2"/>
    <property type="match status" value="1"/>
</dbReference>
<dbReference type="CDD" id="cd07820">
    <property type="entry name" value="SRPBCC_3"/>
    <property type="match status" value="1"/>
</dbReference>
<sequence length="156" mass="17144">MTVSFVCRTVSALSVEEMFDLARSIDLHVDSQQKSGERAVGGITQGLIGDGQEVTWRAKHFGVPLTMTSRVTSFDFPRSFTDQQVRGPFKAFRHVHEFEPTATGSIMTDRVEFTAPLGVLGRVVERLVLAGYLERLIRDRGRFLAGAGDDAGSTPL</sequence>
<dbReference type="OrthoDB" id="9801773at2"/>
<dbReference type="Proteomes" id="UP000053199">
    <property type="component" value="Unassembled WGS sequence"/>
</dbReference>
<dbReference type="SUPFAM" id="SSF55961">
    <property type="entry name" value="Bet v1-like"/>
    <property type="match status" value="1"/>
</dbReference>
<proteinExistence type="predicted"/>
<dbReference type="STRING" id="993070.AS031_01635"/>
<evidence type="ECO:0000313" key="1">
    <source>
        <dbReference type="EMBL" id="KSU78772.1"/>
    </source>
</evidence>
<accession>A0A0V8IVK4</accession>
<comment type="caution">
    <text evidence="1">The sequence shown here is derived from an EMBL/GenBank/DDBJ whole genome shotgun (WGS) entry which is preliminary data.</text>
</comment>
<keyword evidence="2" id="KW-1185">Reference proteome</keyword>
<dbReference type="InterPro" id="IPR019587">
    <property type="entry name" value="Polyketide_cyclase/dehydratase"/>
</dbReference>